<sequence length="258" mass="28695">MKKYRRVLVKISGEALLGYASHSADRGIDHESLTLLSAQVRQLIEEKVQVALVIGAGNFFRGTELAMKGVDRATADYMGMLATVINALAMQDVLEKQQVSVRVMSAIRIREVCEDYIRRRAIRHMEKGRVVIFAAGTGNPFFTTDSAASLRAIEINADLLVKATKVDGVFSADPKKHLDATRYQYLSYDEVLLKKLAVMDATAIVLCRDHDIPLRVIDMNREGALLRTVLGEDEGTFVGAFPMQIPIDIKRELDEVVD</sequence>
<evidence type="ECO:0000256" key="3">
    <source>
        <dbReference type="ARBA" id="ARBA00007614"/>
    </source>
</evidence>
<evidence type="ECO:0000313" key="14">
    <source>
        <dbReference type="EMBL" id="VFK47690.1"/>
    </source>
</evidence>
<dbReference type="FunFam" id="3.40.1160.10:FF:000001">
    <property type="entry name" value="Uridylate kinase"/>
    <property type="match status" value="1"/>
</dbReference>
<feature type="domain" description="Aspartate/glutamate/uridylate kinase" evidence="12">
    <location>
        <begin position="6"/>
        <end position="218"/>
    </location>
</feature>
<dbReference type="SUPFAM" id="SSF53633">
    <property type="entry name" value="Carbamate kinase-like"/>
    <property type="match status" value="1"/>
</dbReference>
<comment type="pathway">
    <text evidence="2 11">Pyrimidine metabolism; CTP biosynthesis via de novo pathway; UDP from UMP (UMPK route): step 1/1.</text>
</comment>
<keyword evidence="4 11" id="KW-0963">Cytoplasm</keyword>
<dbReference type="EMBL" id="CAADHB010000102">
    <property type="protein sequence ID" value="VFK80317.1"/>
    <property type="molecule type" value="Genomic_DNA"/>
</dbReference>
<feature type="binding site" evidence="11">
    <location>
        <position position="170"/>
    </location>
    <ligand>
        <name>ATP</name>
        <dbReference type="ChEBI" id="CHEBI:30616"/>
    </ligand>
</feature>
<feature type="binding site" evidence="11">
    <location>
        <position position="57"/>
    </location>
    <ligand>
        <name>ATP</name>
        <dbReference type="ChEBI" id="CHEBI:30616"/>
    </ligand>
</feature>
<dbReference type="UniPathway" id="UPA00159">
    <property type="reaction ID" value="UER00275"/>
</dbReference>
<dbReference type="Pfam" id="PF00696">
    <property type="entry name" value="AA_kinase"/>
    <property type="match status" value="1"/>
</dbReference>
<evidence type="ECO:0000256" key="2">
    <source>
        <dbReference type="ARBA" id="ARBA00004791"/>
    </source>
</evidence>
<proteinExistence type="inferred from homology"/>
<evidence type="ECO:0000259" key="12">
    <source>
        <dbReference type="Pfam" id="PF00696"/>
    </source>
</evidence>
<comment type="subunit">
    <text evidence="11">Homohexamer.</text>
</comment>
<feature type="binding site" evidence="11">
    <location>
        <position position="61"/>
    </location>
    <ligand>
        <name>ATP</name>
        <dbReference type="ChEBI" id="CHEBI:30616"/>
    </ligand>
</feature>
<organism evidence="13">
    <name type="scientific">Candidatus Kentrum sp. SD</name>
    <dbReference type="NCBI Taxonomy" id="2126332"/>
    <lineage>
        <taxon>Bacteria</taxon>
        <taxon>Pseudomonadati</taxon>
        <taxon>Pseudomonadota</taxon>
        <taxon>Gammaproteobacteria</taxon>
        <taxon>Candidatus Kentrum</taxon>
    </lineage>
</organism>
<dbReference type="InterPro" id="IPR001048">
    <property type="entry name" value="Asp/Glu/Uridylate_kinase"/>
</dbReference>
<dbReference type="CDD" id="cd04254">
    <property type="entry name" value="AAK_UMPK-PyrH-Ec"/>
    <property type="match status" value="1"/>
</dbReference>
<feature type="binding site" evidence="11">
    <location>
        <begin position="137"/>
        <end position="144"/>
    </location>
    <ligand>
        <name>UMP</name>
        <dbReference type="ChEBI" id="CHEBI:57865"/>
    </ligand>
</feature>
<accession>A0A450YKT2</accession>
<protein>
    <recommendedName>
        <fullName evidence="11">Uridylate kinase</fullName>
        <shortName evidence="11">UK</shortName>
        <ecNumber evidence="11">2.7.4.22</ecNumber>
    </recommendedName>
    <alternativeName>
        <fullName evidence="11">Uridine monophosphate kinase</fullName>
        <shortName evidence="11">UMP kinase</shortName>
        <shortName evidence="11">UMPK</shortName>
    </alternativeName>
</protein>
<feature type="binding site" evidence="11">
    <location>
        <position position="164"/>
    </location>
    <ligand>
        <name>ATP</name>
        <dbReference type="ChEBI" id="CHEBI:30616"/>
    </ligand>
</feature>
<evidence type="ECO:0000256" key="1">
    <source>
        <dbReference type="ARBA" id="ARBA00004496"/>
    </source>
</evidence>
<dbReference type="PIRSF" id="PIRSF005650">
    <property type="entry name" value="Uridylate_kin"/>
    <property type="match status" value="1"/>
</dbReference>
<comment type="caution">
    <text evidence="11">Lacks conserved residue(s) required for the propagation of feature annotation.</text>
</comment>
<dbReference type="InterPro" id="IPR036393">
    <property type="entry name" value="AceGlu_kinase-like_sf"/>
</dbReference>
<dbReference type="GO" id="GO:0044210">
    <property type="term" value="P:'de novo' CTP biosynthetic process"/>
    <property type="evidence" value="ECO:0007669"/>
    <property type="project" value="UniProtKB-UniRule"/>
</dbReference>
<keyword evidence="8 11" id="KW-0067">ATP-binding</keyword>
<dbReference type="PANTHER" id="PTHR42833:SF4">
    <property type="entry name" value="URIDYLATE KINASE PUMPKIN, CHLOROPLASTIC"/>
    <property type="match status" value="1"/>
</dbReference>
<name>A0A450YKT2_9GAMM</name>
<comment type="similarity">
    <text evidence="3 11">Belongs to the UMP kinase family.</text>
</comment>
<dbReference type="GO" id="GO:0033862">
    <property type="term" value="F:UMP kinase activity"/>
    <property type="evidence" value="ECO:0007669"/>
    <property type="project" value="UniProtKB-EC"/>
</dbReference>
<keyword evidence="7 11" id="KW-0418">Kinase</keyword>
<dbReference type="NCBIfam" id="TIGR02075">
    <property type="entry name" value="pyrH_bact"/>
    <property type="match status" value="1"/>
</dbReference>
<dbReference type="InterPro" id="IPR011817">
    <property type="entry name" value="Uridylate_kinase"/>
</dbReference>
<evidence type="ECO:0000256" key="9">
    <source>
        <dbReference type="ARBA" id="ARBA00022975"/>
    </source>
</evidence>
<dbReference type="HAMAP" id="MF_01220_B">
    <property type="entry name" value="PyrH_B"/>
    <property type="match status" value="1"/>
</dbReference>
<evidence type="ECO:0000313" key="15">
    <source>
        <dbReference type="EMBL" id="VFK80317.1"/>
    </source>
</evidence>
<evidence type="ECO:0000256" key="10">
    <source>
        <dbReference type="ARBA" id="ARBA00047767"/>
    </source>
</evidence>
<feature type="binding site" evidence="11">
    <location>
        <begin position="10"/>
        <end position="13"/>
    </location>
    <ligand>
        <name>ATP</name>
        <dbReference type="ChEBI" id="CHEBI:30616"/>
    </ligand>
</feature>
<gene>
    <name evidence="11" type="primary">pyrH</name>
    <name evidence="15" type="ORF">BECKSD772D_GA0070982_11026</name>
    <name evidence="14" type="ORF">BECKSD772E_GA0070983_11036</name>
    <name evidence="13" type="ORF">BECKSD772F_GA0070984_11156</name>
</gene>
<evidence type="ECO:0000256" key="5">
    <source>
        <dbReference type="ARBA" id="ARBA00022679"/>
    </source>
</evidence>
<dbReference type="InterPro" id="IPR015963">
    <property type="entry name" value="Uridylate_kinase_bac"/>
</dbReference>
<dbReference type="EMBL" id="CAADFU010000103">
    <property type="protein sequence ID" value="VFK47690.1"/>
    <property type="molecule type" value="Genomic_DNA"/>
</dbReference>
<dbReference type="Gene3D" id="3.40.1160.10">
    <property type="entry name" value="Acetylglutamate kinase-like"/>
    <property type="match status" value="1"/>
</dbReference>
<evidence type="ECO:0000256" key="11">
    <source>
        <dbReference type="HAMAP-Rule" id="MF_01220"/>
    </source>
</evidence>
<dbReference type="GO" id="GO:0005524">
    <property type="term" value="F:ATP binding"/>
    <property type="evidence" value="ECO:0007669"/>
    <property type="project" value="UniProtKB-KW"/>
</dbReference>
<evidence type="ECO:0000256" key="7">
    <source>
        <dbReference type="ARBA" id="ARBA00022777"/>
    </source>
</evidence>
<comment type="function">
    <text evidence="11">Catalyzes the reversible phosphorylation of UMP to UDP.</text>
</comment>
<dbReference type="AlphaFoldDB" id="A0A450YKT2"/>
<comment type="activity regulation">
    <text evidence="11">Inhibited by UTP.</text>
</comment>
<evidence type="ECO:0000256" key="8">
    <source>
        <dbReference type="ARBA" id="ARBA00022840"/>
    </source>
</evidence>
<feature type="binding site" evidence="11">
    <location>
        <position position="173"/>
    </location>
    <ligand>
        <name>ATP</name>
        <dbReference type="ChEBI" id="CHEBI:30616"/>
    </ligand>
</feature>
<feature type="binding site" evidence="11">
    <location>
        <position position="76"/>
    </location>
    <ligand>
        <name>UMP</name>
        <dbReference type="ChEBI" id="CHEBI:57865"/>
    </ligand>
</feature>
<dbReference type="GO" id="GO:0006225">
    <property type="term" value="P:UDP biosynthetic process"/>
    <property type="evidence" value="ECO:0007669"/>
    <property type="project" value="TreeGrafter"/>
</dbReference>
<dbReference type="EMBL" id="CAADFR010000115">
    <property type="protein sequence ID" value="VFK42142.1"/>
    <property type="molecule type" value="Genomic_DNA"/>
</dbReference>
<keyword evidence="6 11" id="KW-0547">Nucleotide-binding</keyword>
<dbReference type="EC" id="2.7.4.22" evidence="11"/>
<keyword evidence="9 11" id="KW-0665">Pyrimidine biosynthesis</keyword>
<comment type="subcellular location">
    <subcellularLocation>
        <location evidence="1 11">Cytoplasm</location>
    </subcellularLocation>
</comment>
<comment type="catalytic activity">
    <reaction evidence="10 11">
        <text>UMP + ATP = UDP + ADP</text>
        <dbReference type="Rhea" id="RHEA:24400"/>
        <dbReference type="ChEBI" id="CHEBI:30616"/>
        <dbReference type="ChEBI" id="CHEBI:57865"/>
        <dbReference type="ChEBI" id="CHEBI:58223"/>
        <dbReference type="ChEBI" id="CHEBI:456216"/>
        <dbReference type="EC" id="2.7.4.22"/>
    </reaction>
</comment>
<evidence type="ECO:0000313" key="13">
    <source>
        <dbReference type="EMBL" id="VFK42142.1"/>
    </source>
</evidence>
<reference evidence="13" key="1">
    <citation type="submission" date="2019-02" db="EMBL/GenBank/DDBJ databases">
        <authorList>
            <person name="Gruber-Vodicka R. H."/>
            <person name="Seah K. B. B."/>
        </authorList>
    </citation>
    <scope>NUCLEOTIDE SEQUENCE</scope>
    <source>
        <strain evidence="15">BECK_S127</strain>
        <strain evidence="14">BECK_S1320</strain>
        <strain evidence="13">BECK_S1321</strain>
    </source>
</reference>
<evidence type="ECO:0000256" key="6">
    <source>
        <dbReference type="ARBA" id="ARBA00022741"/>
    </source>
</evidence>
<evidence type="ECO:0000256" key="4">
    <source>
        <dbReference type="ARBA" id="ARBA00022490"/>
    </source>
</evidence>
<keyword evidence="5 11" id="KW-0808">Transferase</keyword>
<dbReference type="PANTHER" id="PTHR42833">
    <property type="entry name" value="URIDYLATE KINASE"/>
    <property type="match status" value="1"/>
</dbReference>
<dbReference type="GO" id="GO:0005829">
    <property type="term" value="C:cytosol"/>
    <property type="evidence" value="ECO:0007669"/>
    <property type="project" value="TreeGrafter"/>
</dbReference>